<dbReference type="EMBL" id="QJJK01000003">
    <property type="protein sequence ID" value="PXW61598.1"/>
    <property type="molecule type" value="Genomic_DNA"/>
</dbReference>
<gene>
    <name evidence="2" type="ORF">C7450_103115</name>
</gene>
<sequence>MSMQITRSEGVPIQQTQGGGTLAPRSMGEVLKAAELMANAGPAVPKHCRKEPGVCFAILMRALRWEMDPFAVASKSYLVNDIIAYEAQLINAVVNARAGLKGLLKVEYFGEGADRSCRITGEFRSGEIRTYDSPKFKDIKVKNSPLWVADTDQQFFYYASRAWARRWCPEVILGLVTPDEAKEISLERTEYREVDRVTALPKDNPFEDNPLDDPDAPDATAPLLHRYSYALEQAKTEDEVKAIALQFDDEISEVFPDDREPIRNLYAAHLKRTRGDAPEGEVMAFSMSLREQVPESVR</sequence>
<dbReference type="InterPro" id="IPR018330">
    <property type="entry name" value="RecT_fam"/>
</dbReference>
<organism evidence="2 3">
    <name type="scientific">Chelatococcus asaccharovorans</name>
    <dbReference type="NCBI Taxonomy" id="28210"/>
    <lineage>
        <taxon>Bacteria</taxon>
        <taxon>Pseudomonadati</taxon>
        <taxon>Pseudomonadota</taxon>
        <taxon>Alphaproteobacteria</taxon>
        <taxon>Hyphomicrobiales</taxon>
        <taxon>Chelatococcaceae</taxon>
        <taxon>Chelatococcus</taxon>
    </lineage>
</organism>
<dbReference type="AlphaFoldDB" id="A0A2V3UBV4"/>
<reference evidence="2 3" key="1">
    <citation type="submission" date="2018-05" db="EMBL/GenBank/DDBJ databases">
        <title>Genomic Encyclopedia of Type Strains, Phase IV (KMG-IV): sequencing the most valuable type-strain genomes for metagenomic binning, comparative biology and taxonomic classification.</title>
        <authorList>
            <person name="Goeker M."/>
        </authorList>
    </citation>
    <scope>NUCLEOTIDE SEQUENCE [LARGE SCALE GENOMIC DNA]</scope>
    <source>
        <strain evidence="2 3">DSM 6462</strain>
    </source>
</reference>
<dbReference type="GO" id="GO:0006259">
    <property type="term" value="P:DNA metabolic process"/>
    <property type="evidence" value="ECO:0007669"/>
    <property type="project" value="InterPro"/>
</dbReference>
<evidence type="ECO:0000313" key="3">
    <source>
        <dbReference type="Proteomes" id="UP000248021"/>
    </source>
</evidence>
<feature type="region of interest" description="Disordered" evidence="1">
    <location>
        <begin position="1"/>
        <end position="24"/>
    </location>
</feature>
<dbReference type="Proteomes" id="UP000248021">
    <property type="component" value="Unassembled WGS sequence"/>
</dbReference>
<evidence type="ECO:0000256" key="1">
    <source>
        <dbReference type="SAM" id="MobiDB-lite"/>
    </source>
</evidence>
<protein>
    <submittedName>
        <fullName evidence="2">RecT family protein</fullName>
    </submittedName>
</protein>
<dbReference type="RefSeq" id="WP_170147137.1">
    <property type="nucleotide sequence ID" value="NZ_JAHBRY010000001.1"/>
</dbReference>
<accession>A0A2V3UBV4</accession>
<comment type="caution">
    <text evidence="2">The sequence shown here is derived from an EMBL/GenBank/DDBJ whole genome shotgun (WGS) entry which is preliminary data.</text>
</comment>
<keyword evidence="3" id="KW-1185">Reference proteome</keyword>
<evidence type="ECO:0000313" key="2">
    <source>
        <dbReference type="EMBL" id="PXW61598.1"/>
    </source>
</evidence>
<dbReference type="GO" id="GO:0003677">
    <property type="term" value="F:DNA binding"/>
    <property type="evidence" value="ECO:0007669"/>
    <property type="project" value="InterPro"/>
</dbReference>
<proteinExistence type="predicted"/>
<name>A0A2V3UBV4_9HYPH</name>
<dbReference type="Pfam" id="PF03837">
    <property type="entry name" value="RecT"/>
    <property type="match status" value="1"/>
</dbReference>